<feature type="domain" description="AB hydrolase-1" evidence="11">
    <location>
        <begin position="38"/>
        <end position="295"/>
    </location>
</feature>
<dbReference type="GO" id="GO:0006508">
    <property type="term" value="P:proteolysis"/>
    <property type="evidence" value="ECO:0007669"/>
    <property type="project" value="UniProtKB-KW"/>
</dbReference>
<dbReference type="STRING" id="273677.BW34_01826"/>
<evidence type="ECO:0000256" key="10">
    <source>
        <dbReference type="RuleBase" id="RU003421"/>
    </source>
</evidence>
<evidence type="ECO:0000256" key="7">
    <source>
        <dbReference type="ARBA" id="ARBA00022801"/>
    </source>
</evidence>
<dbReference type="PIRSF" id="PIRSF006431">
    <property type="entry name" value="Pept_S33"/>
    <property type="match status" value="1"/>
</dbReference>
<dbReference type="Pfam" id="PF00561">
    <property type="entry name" value="Abhydrolase_1"/>
    <property type="match status" value="1"/>
</dbReference>
<dbReference type="AlphaFoldDB" id="A0A4R5YKJ7"/>
<dbReference type="InterPro" id="IPR005944">
    <property type="entry name" value="Pro_iminopeptidase"/>
</dbReference>
<dbReference type="SUPFAM" id="SSF53474">
    <property type="entry name" value="alpha/beta-Hydrolases"/>
    <property type="match status" value="1"/>
</dbReference>
<dbReference type="PRINTS" id="PR00111">
    <property type="entry name" value="ABHYDROLASE"/>
</dbReference>
<evidence type="ECO:0000256" key="8">
    <source>
        <dbReference type="PIRNR" id="PIRNR006431"/>
    </source>
</evidence>
<dbReference type="InterPro" id="IPR000073">
    <property type="entry name" value="AB_hydrolase_1"/>
</dbReference>
<dbReference type="Gene3D" id="3.40.50.1820">
    <property type="entry name" value="alpha/beta hydrolase"/>
    <property type="match status" value="1"/>
</dbReference>
<dbReference type="Proteomes" id="UP000295633">
    <property type="component" value="Unassembled WGS sequence"/>
</dbReference>
<evidence type="ECO:0000256" key="2">
    <source>
        <dbReference type="ARBA" id="ARBA00004496"/>
    </source>
</evidence>
<dbReference type="PANTHER" id="PTHR43722">
    <property type="entry name" value="PROLINE IMINOPEPTIDASE"/>
    <property type="match status" value="1"/>
</dbReference>
<comment type="caution">
    <text evidence="12">The sequence shown here is derived from an EMBL/GenBank/DDBJ whole genome shotgun (WGS) entry which is preliminary data.</text>
</comment>
<dbReference type="GO" id="GO:0004177">
    <property type="term" value="F:aminopeptidase activity"/>
    <property type="evidence" value="ECO:0007669"/>
    <property type="project" value="UniProtKB-UniRule"/>
</dbReference>
<comment type="catalytic activity">
    <reaction evidence="1 8 10">
        <text>Release of N-terminal proline from a peptide.</text>
        <dbReference type="EC" id="3.4.11.5"/>
    </reaction>
</comment>
<evidence type="ECO:0000313" key="12">
    <source>
        <dbReference type="EMBL" id="TDL45964.1"/>
    </source>
</evidence>
<dbReference type="EMBL" id="SMZX01000001">
    <property type="protein sequence ID" value="TDL45964.1"/>
    <property type="molecule type" value="Genomic_DNA"/>
</dbReference>
<keyword evidence="4 8" id="KW-0031">Aminopeptidase</keyword>
<dbReference type="PANTHER" id="PTHR43722:SF1">
    <property type="entry name" value="PROLINE IMINOPEPTIDASE"/>
    <property type="match status" value="1"/>
</dbReference>
<accession>A0A4R5YKJ7</accession>
<feature type="active site" evidence="9">
    <location>
        <position position="267"/>
    </location>
</feature>
<feature type="active site" description="Proton donor" evidence="9">
    <location>
        <position position="295"/>
    </location>
</feature>
<evidence type="ECO:0000256" key="5">
    <source>
        <dbReference type="ARBA" id="ARBA00022490"/>
    </source>
</evidence>
<protein>
    <recommendedName>
        <fullName evidence="8 10">Proline iminopeptidase</fullName>
        <shortName evidence="8">PIP</shortName>
        <ecNumber evidence="8 10">3.4.11.5</ecNumber>
    </recommendedName>
    <alternativeName>
        <fullName evidence="8">Prolyl aminopeptidase</fullName>
    </alternativeName>
</protein>
<keyword evidence="7 8" id="KW-0378">Hydrolase</keyword>
<gene>
    <name evidence="12" type="primary">pip</name>
    <name evidence="12" type="ORF">E2R54_05885</name>
</gene>
<dbReference type="NCBIfam" id="TIGR01249">
    <property type="entry name" value="pro_imino_pep_1"/>
    <property type="match status" value="1"/>
</dbReference>
<dbReference type="InterPro" id="IPR029058">
    <property type="entry name" value="AB_hydrolase_fold"/>
</dbReference>
<evidence type="ECO:0000256" key="3">
    <source>
        <dbReference type="ARBA" id="ARBA00010088"/>
    </source>
</evidence>
<evidence type="ECO:0000256" key="9">
    <source>
        <dbReference type="PIRSR" id="PIRSR006431-1"/>
    </source>
</evidence>
<proteinExistence type="inferred from homology"/>
<dbReference type="GO" id="GO:0005737">
    <property type="term" value="C:cytoplasm"/>
    <property type="evidence" value="ECO:0007669"/>
    <property type="project" value="UniProtKB-SubCell"/>
</dbReference>
<reference evidence="12 13" key="1">
    <citation type="submission" date="2019-03" db="EMBL/GenBank/DDBJ databases">
        <title>Genome Sequencing and Assembly of Various Microbes Isolated from Partially Reclaimed Soil and Acid Mine Drainage (AMD) Site.</title>
        <authorList>
            <person name="Steinbock B."/>
            <person name="Bechtold R."/>
            <person name="Sevigny J.L."/>
            <person name="Thomas D."/>
            <person name="Cuthill L.R."/>
            <person name="Aveiro Johannsen E.J."/>
            <person name="Thomas K."/>
            <person name="Ghosh A."/>
        </authorList>
    </citation>
    <scope>NUCLEOTIDE SEQUENCE [LARGE SCALE GENOMIC DNA]</scope>
    <source>
        <strain evidence="12 13">F-B2</strain>
    </source>
</reference>
<comment type="similarity">
    <text evidence="3 8 10">Belongs to the peptidase S33 family.</text>
</comment>
<dbReference type="PRINTS" id="PR00793">
    <property type="entry name" value="PROAMNOPTASE"/>
</dbReference>
<feature type="active site" description="Nucleophile" evidence="9">
    <location>
        <position position="116"/>
    </location>
</feature>
<sequence length="316" mass="34695">MRDVHPPIEPHASGMLDRPDGARLHWEVSGSDTGRGALYLHGGPGGGLGKGGYRRVFDPERYRIVGLDQRGCGASTPWAIDDLAHLDDNTTPALIADIEALREHLGIDRWLVYGVSWGSTLALAYAQAHPERVSEIILLAVTAGARDEIEWITDGVGRIFPEARDRLGDLVPDGERVVDAYARMLRDPDPAVRTRAADAWDAWESAHIALSPWAGPGPLHEDPRMRENFATLVTHYWAQDCFLDVPILDRMDRLTGIPGVLVHGRRDVSGPALTPWLLHRAWPGSRLHILEEEGHGGPASAQLACDAADEFARGRR</sequence>
<comment type="subcellular location">
    <subcellularLocation>
        <location evidence="2 8">Cytoplasm</location>
    </subcellularLocation>
</comment>
<evidence type="ECO:0000313" key="13">
    <source>
        <dbReference type="Proteomes" id="UP000295633"/>
    </source>
</evidence>
<evidence type="ECO:0000256" key="6">
    <source>
        <dbReference type="ARBA" id="ARBA00022670"/>
    </source>
</evidence>
<dbReference type="RefSeq" id="WP_133399027.1">
    <property type="nucleotide sequence ID" value="NZ_SMZX01000001.1"/>
</dbReference>
<keyword evidence="6 8" id="KW-0645">Protease</keyword>
<keyword evidence="5 8" id="KW-0963">Cytoplasm</keyword>
<dbReference type="EC" id="3.4.11.5" evidence="8 10"/>
<evidence type="ECO:0000259" key="11">
    <source>
        <dbReference type="Pfam" id="PF00561"/>
    </source>
</evidence>
<name>A0A4R5YKJ7_9MICO</name>
<evidence type="ECO:0000256" key="4">
    <source>
        <dbReference type="ARBA" id="ARBA00022438"/>
    </source>
</evidence>
<evidence type="ECO:0000256" key="1">
    <source>
        <dbReference type="ARBA" id="ARBA00001585"/>
    </source>
</evidence>
<dbReference type="InterPro" id="IPR002410">
    <property type="entry name" value="Peptidase_S33"/>
</dbReference>
<organism evidence="12 13">
    <name type="scientific">Microbacterium oleivorans</name>
    <dbReference type="NCBI Taxonomy" id="273677"/>
    <lineage>
        <taxon>Bacteria</taxon>
        <taxon>Bacillati</taxon>
        <taxon>Actinomycetota</taxon>
        <taxon>Actinomycetes</taxon>
        <taxon>Micrococcales</taxon>
        <taxon>Microbacteriaceae</taxon>
        <taxon>Microbacterium</taxon>
    </lineage>
</organism>